<evidence type="ECO:0000256" key="1">
    <source>
        <dbReference type="SAM" id="Phobius"/>
    </source>
</evidence>
<feature type="transmembrane region" description="Helical" evidence="1">
    <location>
        <begin position="102"/>
        <end position="119"/>
    </location>
</feature>
<evidence type="ECO:0000313" key="3">
    <source>
        <dbReference type="Proteomes" id="UP000276215"/>
    </source>
</evidence>
<dbReference type="EMBL" id="ML120368">
    <property type="protein sequence ID" value="RPB02259.1"/>
    <property type="molecule type" value="Genomic_DNA"/>
</dbReference>
<dbReference type="Proteomes" id="UP000276215">
    <property type="component" value="Unassembled WGS sequence"/>
</dbReference>
<reference evidence="2 3" key="1">
    <citation type="journal article" date="2018" name="Nat. Ecol. Evol.">
        <title>Pezizomycetes genomes reveal the molecular basis of ectomycorrhizal truffle lifestyle.</title>
        <authorList>
            <person name="Murat C."/>
            <person name="Payen T."/>
            <person name="Noel B."/>
            <person name="Kuo A."/>
            <person name="Morin E."/>
            <person name="Chen J."/>
            <person name="Kohler A."/>
            <person name="Krizsan K."/>
            <person name="Balestrini R."/>
            <person name="Da Silva C."/>
            <person name="Montanini B."/>
            <person name="Hainaut M."/>
            <person name="Levati E."/>
            <person name="Barry K.W."/>
            <person name="Belfiori B."/>
            <person name="Cichocki N."/>
            <person name="Clum A."/>
            <person name="Dockter R.B."/>
            <person name="Fauchery L."/>
            <person name="Guy J."/>
            <person name="Iotti M."/>
            <person name="Le Tacon F."/>
            <person name="Lindquist E.A."/>
            <person name="Lipzen A."/>
            <person name="Malagnac F."/>
            <person name="Mello A."/>
            <person name="Molinier V."/>
            <person name="Miyauchi S."/>
            <person name="Poulain J."/>
            <person name="Riccioni C."/>
            <person name="Rubini A."/>
            <person name="Sitrit Y."/>
            <person name="Splivallo R."/>
            <person name="Traeger S."/>
            <person name="Wang M."/>
            <person name="Zifcakova L."/>
            <person name="Wipf D."/>
            <person name="Zambonelli A."/>
            <person name="Paolocci F."/>
            <person name="Nowrousian M."/>
            <person name="Ottonello S."/>
            <person name="Baldrian P."/>
            <person name="Spatafora J.W."/>
            <person name="Henrissat B."/>
            <person name="Nagy L.G."/>
            <person name="Aury J.M."/>
            <person name="Wincker P."/>
            <person name="Grigoriev I.V."/>
            <person name="Bonfante P."/>
            <person name="Martin F.M."/>
        </authorList>
    </citation>
    <scope>NUCLEOTIDE SEQUENCE [LARGE SCALE GENOMIC DNA]</scope>
    <source>
        <strain evidence="2 3">120613-1</strain>
    </source>
</reference>
<protein>
    <submittedName>
        <fullName evidence="2">Uncharacterized protein</fullName>
    </submittedName>
</protein>
<keyword evidence="1" id="KW-0472">Membrane</keyword>
<gene>
    <name evidence="2" type="ORF">L873DRAFT_445969</name>
</gene>
<keyword evidence="1" id="KW-1133">Transmembrane helix</keyword>
<sequence length="120" mass="13236">MRDGRVDESIKTSDVNCDIYPTAVCLYEAQKFFHTHFKPTFQAGASSLTETPQSPVCPSVKLQSKGKKSNHTSHITKASILLSISSGPSCTLLGFLPSVSPFWISSITLIWSLFVSWFVH</sequence>
<proteinExistence type="predicted"/>
<name>A0A3N4JYY2_9PEZI</name>
<keyword evidence="1" id="KW-0812">Transmembrane</keyword>
<keyword evidence="3" id="KW-1185">Reference proteome</keyword>
<accession>A0A3N4JYY2</accession>
<evidence type="ECO:0000313" key="2">
    <source>
        <dbReference type="EMBL" id="RPB02259.1"/>
    </source>
</evidence>
<organism evidence="2 3">
    <name type="scientific">Choiromyces venosus 120613-1</name>
    <dbReference type="NCBI Taxonomy" id="1336337"/>
    <lineage>
        <taxon>Eukaryota</taxon>
        <taxon>Fungi</taxon>
        <taxon>Dikarya</taxon>
        <taxon>Ascomycota</taxon>
        <taxon>Pezizomycotina</taxon>
        <taxon>Pezizomycetes</taxon>
        <taxon>Pezizales</taxon>
        <taxon>Tuberaceae</taxon>
        <taxon>Choiromyces</taxon>
    </lineage>
</organism>
<dbReference type="AlphaFoldDB" id="A0A3N4JYY2"/>
<feature type="transmembrane region" description="Helical" evidence="1">
    <location>
        <begin position="75"/>
        <end position="96"/>
    </location>
</feature>